<reference evidence="8 11" key="1">
    <citation type="submission" date="2015-10" db="EMBL/GenBank/DDBJ databases">
        <title>Tn-seq of a polymicrobial infection.</title>
        <authorList>
            <person name="Stacy A."/>
            <person name="Rumbaugh K.P."/>
            <person name="Whiteley M."/>
        </authorList>
    </citation>
    <scope>NUCLEOTIDE SEQUENCE [LARGE SCALE GENOMIC DNA]</scope>
    <source>
        <strain evidence="8 11">624</strain>
    </source>
</reference>
<dbReference type="EMBL" id="PCGW01000024">
    <property type="protein sequence ID" value="PHO19821.1"/>
    <property type="molecule type" value="Genomic_DNA"/>
</dbReference>
<evidence type="ECO:0000256" key="4">
    <source>
        <dbReference type="ARBA" id="ARBA00023152"/>
    </source>
</evidence>
<comment type="similarity">
    <text evidence="1">Belongs to the phosphoglycerate mutase family. BPG-dependent PGAM subfamily.</text>
</comment>
<dbReference type="CDD" id="cd07067">
    <property type="entry name" value="HP_PGM_like"/>
    <property type="match status" value="1"/>
</dbReference>
<evidence type="ECO:0000313" key="10">
    <source>
        <dbReference type="EMBL" id="TYA38410.1"/>
    </source>
</evidence>
<feature type="binding site" evidence="7">
    <location>
        <begin position="11"/>
        <end position="18"/>
    </location>
    <ligand>
        <name>substrate</name>
    </ligand>
</feature>
<feature type="active site" description="Tele-phosphohistidine intermediate" evidence="6">
    <location>
        <position position="12"/>
    </location>
</feature>
<dbReference type="GO" id="GO:0004619">
    <property type="term" value="F:phosphoglycerate mutase activity"/>
    <property type="evidence" value="ECO:0007669"/>
    <property type="project" value="UniProtKB-EC"/>
</dbReference>
<dbReference type="SUPFAM" id="SSF53254">
    <property type="entry name" value="Phosphoglycerate mutase-like"/>
    <property type="match status" value="1"/>
</dbReference>
<sequence>MNKNLTFYLIRHGRTLWNEQGLLQGFGNSALTESGVKGAQLTGMALKDTPFVAAYTSCLQRTIDTAQHILGERNVPLFQHYGLNEQYFGTWEGLPVDELRHLEEFQQMRSDAANYKAQSNNGETFEQLAERSMKAIQDVIQVHDQGNIMVISHGHTLRLLLSLFNGITWQEHRNEGKSQTLLNTSINIVRYRQTNADNGKFTLEVINEAGHLS</sequence>
<proteinExistence type="inferred from homology"/>
<dbReference type="EMBL" id="CP012959">
    <property type="protein sequence ID" value="AMQ94976.1"/>
    <property type="molecule type" value="Genomic_DNA"/>
</dbReference>
<dbReference type="InterPro" id="IPR013078">
    <property type="entry name" value="His_Pase_superF_clade-1"/>
</dbReference>
<dbReference type="InterPro" id="IPR029033">
    <property type="entry name" value="His_PPase_superfam"/>
</dbReference>
<organism evidence="10 13">
    <name type="scientific">Aggregatibacter actinomycetemcomitans</name>
    <name type="common">Actinobacillus actinomycetemcomitans</name>
    <name type="synonym">Haemophilus actinomycetemcomitans</name>
    <dbReference type="NCBI Taxonomy" id="714"/>
    <lineage>
        <taxon>Bacteria</taxon>
        <taxon>Pseudomonadati</taxon>
        <taxon>Pseudomonadota</taxon>
        <taxon>Gammaproteobacteria</taxon>
        <taxon>Pasteurellales</taxon>
        <taxon>Pasteurellaceae</taxon>
        <taxon>Aggregatibacter</taxon>
    </lineage>
</organism>
<protein>
    <recommendedName>
        <fullName evidence="2">phosphoglycerate mutase (2,3-diphosphoglycerate-dependent)</fullName>
        <ecNumber evidence="2">5.4.2.11</ecNumber>
    </recommendedName>
</protein>
<dbReference type="GO" id="GO:0006094">
    <property type="term" value="P:gluconeogenesis"/>
    <property type="evidence" value="ECO:0007669"/>
    <property type="project" value="UniProtKB-KW"/>
</dbReference>
<keyword evidence="4" id="KW-0324">Glycolysis</keyword>
<gene>
    <name evidence="8" type="ORF">ACT75_10835</name>
    <name evidence="9" type="ORF">CQR80_10220</name>
    <name evidence="10" type="ORF">FXB79_08955</name>
</gene>
<keyword evidence="5" id="KW-0413">Isomerase</keyword>
<dbReference type="Pfam" id="PF00300">
    <property type="entry name" value="His_Phos_1"/>
    <property type="match status" value="1"/>
</dbReference>
<evidence type="ECO:0000256" key="7">
    <source>
        <dbReference type="PIRSR" id="PIRSR613078-2"/>
    </source>
</evidence>
<evidence type="ECO:0000256" key="2">
    <source>
        <dbReference type="ARBA" id="ARBA00012028"/>
    </source>
</evidence>
<reference evidence="10 13" key="3">
    <citation type="submission" date="2019-08" db="EMBL/GenBank/DDBJ databases">
        <title>Whole genome sequencing of Aggregatibacter actinomycetemcomitans cultured from blood stream infections in Denmark reveals a novel phylogenetic lineage expressing serotype a membrane O polysaccharide.</title>
        <authorList>
            <person name="Nedergaard S."/>
            <person name="Kobel C.M."/>
            <person name="Nielsen M.B."/>
            <person name="Moeller R.T."/>
            <person name="Jensen A.B."/>
            <person name="Noerskov-Lauritsen N."/>
        </authorList>
    </citation>
    <scope>NUCLEOTIDE SEQUENCE [LARGE SCALE GENOMIC DNA]</scope>
    <source>
        <strain evidence="10 13">PN_563</strain>
    </source>
</reference>
<evidence type="ECO:0000256" key="6">
    <source>
        <dbReference type="PIRSR" id="PIRSR613078-1"/>
    </source>
</evidence>
<dbReference type="EMBL" id="VSED01000026">
    <property type="protein sequence ID" value="TYA38410.1"/>
    <property type="molecule type" value="Genomic_DNA"/>
</dbReference>
<dbReference type="OrthoDB" id="9781415at2"/>
<dbReference type="SMR" id="A0A142G2U6"/>
<accession>A0A142G2U6</accession>
<dbReference type="Proteomes" id="UP000226080">
    <property type="component" value="Unassembled WGS sequence"/>
</dbReference>
<evidence type="ECO:0000313" key="11">
    <source>
        <dbReference type="Proteomes" id="UP000072236"/>
    </source>
</evidence>
<dbReference type="InterPro" id="IPR005952">
    <property type="entry name" value="Phosphogly_mut1"/>
</dbReference>
<feature type="binding site" evidence="7">
    <location>
        <position position="61"/>
    </location>
    <ligand>
        <name>substrate</name>
    </ligand>
</feature>
<name>A0A142G2U6_AGGAC</name>
<dbReference type="Proteomes" id="UP000323012">
    <property type="component" value="Unassembled WGS sequence"/>
</dbReference>
<dbReference type="PANTHER" id="PTHR11931">
    <property type="entry name" value="PHOSPHOGLYCERATE MUTASE"/>
    <property type="match status" value="1"/>
</dbReference>
<evidence type="ECO:0000256" key="3">
    <source>
        <dbReference type="ARBA" id="ARBA00022432"/>
    </source>
</evidence>
<evidence type="ECO:0000313" key="8">
    <source>
        <dbReference type="EMBL" id="AMQ94976.1"/>
    </source>
</evidence>
<keyword evidence="12" id="KW-1185">Reference proteome</keyword>
<feature type="active site" description="Proton donor/acceptor" evidence="6">
    <location>
        <position position="85"/>
    </location>
</feature>
<evidence type="ECO:0000313" key="9">
    <source>
        <dbReference type="EMBL" id="PHO19821.1"/>
    </source>
</evidence>
<dbReference type="Proteomes" id="UP000072236">
    <property type="component" value="Chromosome"/>
</dbReference>
<evidence type="ECO:0000256" key="5">
    <source>
        <dbReference type="ARBA" id="ARBA00023235"/>
    </source>
</evidence>
<evidence type="ECO:0000313" key="12">
    <source>
        <dbReference type="Proteomes" id="UP000226080"/>
    </source>
</evidence>
<dbReference type="KEGG" id="aact:ACT75_10835"/>
<dbReference type="eggNOG" id="COG0406">
    <property type="taxonomic scope" value="Bacteria"/>
</dbReference>
<dbReference type="EC" id="5.4.2.11" evidence="2"/>
<dbReference type="AlphaFoldDB" id="A0A142G2U6"/>
<dbReference type="GO" id="GO:0006096">
    <property type="term" value="P:glycolytic process"/>
    <property type="evidence" value="ECO:0007669"/>
    <property type="project" value="UniProtKB-KW"/>
</dbReference>
<keyword evidence="3" id="KW-0312">Gluconeogenesis</keyword>
<dbReference type="Gene3D" id="3.40.50.1240">
    <property type="entry name" value="Phosphoglycerate mutase-like"/>
    <property type="match status" value="1"/>
</dbReference>
<dbReference type="RefSeq" id="WP_005538899.1">
    <property type="nucleotide sequence ID" value="NZ_CP012959.1"/>
</dbReference>
<evidence type="ECO:0000256" key="1">
    <source>
        <dbReference type="ARBA" id="ARBA00006717"/>
    </source>
</evidence>
<reference evidence="9 12" key="2">
    <citation type="submission" date="2017-10" db="EMBL/GenBank/DDBJ databases">
        <title>Draft genome sequences of Aggregatibacter actinomycetemcomitans strains 310a and 310b.</title>
        <authorList>
            <person name="May A.C."/>
            <person name="Ohta H."/>
            <person name="Maeda H."/>
            <person name="Kokeguchi S."/>
            <person name="Cugini C."/>
        </authorList>
    </citation>
    <scope>NUCLEOTIDE SEQUENCE [LARGE SCALE GENOMIC DNA]</scope>
    <source>
        <strain evidence="9 12">310b</strain>
    </source>
</reference>
<evidence type="ECO:0000313" key="13">
    <source>
        <dbReference type="Proteomes" id="UP000323012"/>
    </source>
</evidence>
<dbReference type="SMART" id="SM00855">
    <property type="entry name" value="PGAM"/>
    <property type="match status" value="1"/>
</dbReference>